<dbReference type="AlphaFoldDB" id="A0AA87ZQF6"/>
<dbReference type="EMBL" id="BTGU01000008">
    <property type="protein sequence ID" value="GMN38342.1"/>
    <property type="molecule type" value="Genomic_DNA"/>
</dbReference>
<gene>
    <name evidence="2" type="ORF">TIFTF001_007576</name>
</gene>
<proteinExistence type="predicted"/>
<accession>A0AA87ZQF6</accession>
<keyword evidence="1" id="KW-1133">Transmembrane helix</keyword>
<dbReference type="Proteomes" id="UP001187192">
    <property type="component" value="Unassembled WGS sequence"/>
</dbReference>
<keyword evidence="3" id="KW-1185">Reference proteome</keyword>
<name>A0AA87ZQF6_FICCA</name>
<comment type="caution">
    <text evidence="2">The sequence shown here is derived from an EMBL/GenBank/DDBJ whole genome shotgun (WGS) entry which is preliminary data.</text>
</comment>
<keyword evidence="1" id="KW-0472">Membrane</keyword>
<sequence length="115" mass="13109">MAFLSPEYFHSDKNIVIFFILFTATLSLCLPSSVAELQYFRHRAKADGSLSFLVVGDWGRQGLYNQSEVALQSPRTPDCEIAERLSSTRHHLPDQLMTTIVDSRRDDDIDSREES</sequence>
<evidence type="ECO:0000313" key="2">
    <source>
        <dbReference type="EMBL" id="GMN38342.1"/>
    </source>
</evidence>
<keyword evidence="1" id="KW-0812">Transmembrane</keyword>
<reference evidence="2" key="1">
    <citation type="submission" date="2023-07" db="EMBL/GenBank/DDBJ databases">
        <title>draft genome sequence of fig (Ficus carica).</title>
        <authorList>
            <person name="Takahashi T."/>
            <person name="Nishimura K."/>
        </authorList>
    </citation>
    <scope>NUCLEOTIDE SEQUENCE</scope>
</reference>
<evidence type="ECO:0000256" key="1">
    <source>
        <dbReference type="SAM" id="Phobius"/>
    </source>
</evidence>
<feature type="transmembrane region" description="Helical" evidence="1">
    <location>
        <begin position="15"/>
        <end position="35"/>
    </location>
</feature>
<organism evidence="2 3">
    <name type="scientific">Ficus carica</name>
    <name type="common">Common fig</name>
    <dbReference type="NCBI Taxonomy" id="3494"/>
    <lineage>
        <taxon>Eukaryota</taxon>
        <taxon>Viridiplantae</taxon>
        <taxon>Streptophyta</taxon>
        <taxon>Embryophyta</taxon>
        <taxon>Tracheophyta</taxon>
        <taxon>Spermatophyta</taxon>
        <taxon>Magnoliopsida</taxon>
        <taxon>eudicotyledons</taxon>
        <taxon>Gunneridae</taxon>
        <taxon>Pentapetalae</taxon>
        <taxon>rosids</taxon>
        <taxon>fabids</taxon>
        <taxon>Rosales</taxon>
        <taxon>Moraceae</taxon>
        <taxon>Ficeae</taxon>
        <taxon>Ficus</taxon>
    </lineage>
</organism>
<evidence type="ECO:0000313" key="3">
    <source>
        <dbReference type="Proteomes" id="UP001187192"/>
    </source>
</evidence>
<protein>
    <submittedName>
        <fullName evidence="2">Uncharacterized protein</fullName>
    </submittedName>
</protein>